<dbReference type="SUPFAM" id="SSF52540">
    <property type="entry name" value="P-loop containing nucleoside triphosphate hydrolases"/>
    <property type="match status" value="1"/>
</dbReference>
<dbReference type="Pfam" id="PF00063">
    <property type="entry name" value="Myosin_head"/>
    <property type="match status" value="1"/>
</dbReference>
<dbReference type="InterPro" id="IPR019749">
    <property type="entry name" value="Band_41_domain"/>
</dbReference>
<dbReference type="Pfam" id="PF00373">
    <property type="entry name" value="FERM_M"/>
    <property type="match status" value="1"/>
</dbReference>
<feature type="domain" description="MyTH4" evidence="12">
    <location>
        <begin position="1902"/>
        <end position="2072"/>
    </location>
</feature>
<keyword evidence="2" id="KW-0343">GTPase activation</keyword>
<dbReference type="Gene3D" id="3.10.20.90">
    <property type="entry name" value="Phosphatidylinositol 3-kinase Catalytic Subunit, Chain A, domain 1"/>
    <property type="match status" value="2"/>
</dbReference>
<dbReference type="InterPro" id="IPR011993">
    <property type="entry name" value="PH-like_dom_sf"/>
</dbReference>
<dbReference type="PANTHER" id="PTHR46049:SF5">
    <property type="entry name" value="PLECKSTRIN HOMOLOGY DOMAIN-CONTAINING FAMILY H MEMBER 3"/>
    <property type="match status" value="1"/>
</dbReference>
<dbReference type="Pfam" id="PF00612">
    <property type="entry name" value="IQ"/>
    <property type="match status" value="3"/>
</dbReference>
<dbReference type="Pfam" id="PF21989">
    <property type="entry name" value="RA_2"/>
    <property type="match status" value="2"/>
</dbReference>
<feature type="domain" description="FERM" evidence="10">
    <location>
        <begin position="2077"/>
        <end position="2160"/>
    </location>
</feature>
<dbReference type="PROSITE" id="PS51456">
    <property type="entry name" value="MYOSIN_MOTOR"/>
    <property type="match status" value="1"/>
</dbReference>
<dbReference type="GO" id="GO:0007165">
    <property type="term" value="P:signal transduction"/>
    <property type="evidence" value="ECO:0007669"/>
    <property type="project" value="InterPro"/>
</dbReference>
<dbReference type="InterPro" id="IPR000159">
    <property type="entry name" value="RA_dom"/>
</dbReference>
<dbReference type="Gene3D" id="1.20.5.190">
    <property type="match status" value="1"/>
</dbReference>
<feature type="domain" description="Ras-associating" evidence="11">
    <location>
        <begin position="2075"/>
        <end position="2160"/>
    </location>
</feature>
<evidence type="ECO:0000259" key="11">
    <source>
        <dbReference type="PROSITE" id="PS50200"/>
    </source>
</evidence>
<feature type="compositionally biased region" description="Polar residues" evidence="9">
    <location>
        <begin position="926"/>
        <end position="944"/>
    </location>
</feature>
<dbReference type="InterPro" id="IPR036961">
    <property type="entry name" value="Kinesin_motor_dom_sf"/>
</dbReference>
<dbReference type="Gene3D" id="6.20.240.20">
    <property type="match status" value="1"/>
</dbReference>
<feature type="compositionally biased region" description="Polar residues" evidence="9">
    <location>
        <begin position="1101"/>
        <end position="1114"/>
    </location>
</feature>
<evidence type="ECO:0000256" key="1">
    <source>
        <dbReference type="ARBA" id="ARBA00008314"/>
    </source>
</evidence>
<evidence type="ECO:0000313" key="14">
    <source>
        <dbReference type="EMBL" id="OXA65230.1"/>
    </source>
</evidence>
<dbReference type="InterPro" id="IPR019748">
    <property type="entry name" value="FERM_central"/>
</dbReference>
<keyword evidence="4 8" id="KW-0067">ATP-binding</keyword>
<dbReference type="PRINTS" id="PR00193">
    <property type="entry name" value="MYOSINHEAVY"/>
</dbReference>
<keyword evidence="7 8" id="KW-0009">Actin-binding</keyword>
<dbReference type="GO" id="GO:0005737">
    <property type="term" value="C:cytoplasm"/>
    <property type="evidence" value="ECO:0007669"/>
    <property type="project" value="UniProtKB-ARBA"/>
</dbReference>
<gene>
    <name evidence="14" type="ORF">Fcan01_02944</name>
</gene>
<evidence type="ECO:0000256" key="2">
    <source>
        <dbReference type="ARBA" id="ARBA00022468"/>
    </source>
</evidence>
<dbReference type="EMBL" id="LNIX01000001">
    <property type="protein sequence ID" value="OXA65230.1"/>
    <property type="molecule type" value="Genomic_DNA"/>
</dbReference>
<dbReference type="Gene3D" id="2.30.29.30">
    <property type="entry name" value="Pleckstrin-homology domain (PH domain)/Phosphotyrosine-binding domain (PTB)"/>
    <property type="match status" value="1"/>
</dbReference>
<accession>A0A226F7D3</accession>
<dbReference type="SMART" id="SM00015">
    <property type="entry name" value="IQ"/>
    <property type="match status" value="3"/>
</dbReference>
<dbReference type="PROSITE" id="PS51016">
    <property type="entry name" value="MYTH4"/>
    <property type="match status" value="2"/>
</dbReference>
<dbReference type="Gene3D" id="3.40.850.10">
    <property type="entry name" value="Kinesin motor domain"/>
    <property type="match status" value="1"/>
</dbReference>
<keyword evidence="15" id="KW-1185">Reference proteome</keyword>
<evidence type="ECO:0000256" key="8">
    <source>
        <dbReference type="PROSITE-ProRule" id="PRU00782"/>
    </source>
</evidence>
<evidence type="ECO:0000256" key="9">
    <source>
        <dbReference type="SAM" id="MobiDB-lite"/>
    </source>
</evidence>
<evidence type="ECO:0000256" key="7">
    <source>
        <dbReference type="ARBA" id="ARBA00023203"/>
    </source>
</evidence>
<dbReference type="CDD" id="cd14473">
    <property type="entry name" value="FERM_B-lobe"/>
    <property type="match status" value="1"/>
</dbReference>
<dbReference type="PROSITE" id="PS50200">
    <property type="entry name" value="RA"/>
    <property type="match status" value="1"/>
</dbReference>
<feature type="domain" description="MyTH4" evidence="12">
    <location>
        <begin position="1323"/>
        <end position="1474"/>
    </location>
</feature>
<evidence type="ECO:0000256" key="4">
    <source>
        <dbReference type="ARBA" id="ARBA00022840"/>
    </source>
</evidence>
<feature type="compositionally biased region" description="Pro residues" evidence="9">
    <location>
        <begin position="1169"/>
        <end position="1181"/>
    </location>
</feature>
<dbReference type="SUPFAM" id="SSF47031">
    <property type="entry name" value="Second domain of FERM"/>
    <property type="match status" value="1"/>
</dbReference>
<dbReference type="SMART" id="SM00139">
    <property type="entry name" value="MyTH4"/>
    <property type="match status" value="2"/>
</dbReference>
<dbReference type="SUPFAM" id="SSF54236">
    <property type="entry name" value="Ubiquitin-like"/>
    <property type="match status" value="2"/>
</dbReference>
<evidence type="ECO:0000259" key="12">
    <source>
        <dbReference type="PROSITE" id="PS51016"/>
    </source>
</evidence>
<feature type="compositionally biased region" description="Polar residues" evidence="9">
    <location>
        <begin position="816"/>
        <end position="835"/>
    </location>
</feature>
<feature type="region of interest" description="Disordered" evidence="9">
    <location>
        <begin position="926"/>
        <end position="981"/>
    </location>
</feature>
<dbReference type="Gene3D" id="1.20.58.530">
    <property type="match status" value="1"/>
</dbReference>
<dbReference type="CDD" id="cd23767">
    <property type="entry name" value="IQCD"/>
    <property type="match status" value="1"/>
</dbReference>
<dbReference type="InterPro" id="IPR000299">
    <property type="entry name" value="FERM_domain"/>
</dbReference>
<feature type="domain" description="FERM" evidence="10">
    <location>
        <begin position="1479"/>
        <end position="1812"/>
    </location>
</feature>
<dbReference type="InterPro" id="IPR029071">
    <property type="entry name" value="Ubiquitin-like_domsf"/>
</dbReference>
<dbReference type="GO" id="GO:0009887">
    <property type="term" value="P:animal organ morphogenesis"/>
    <property type="evidence" value="ECO:0007669"/>
    <property type="project" value="UniProtKB-ARBA"/>
</dbReference>
<feature type="region of interest" description="Disordered" evidence="9">
    <location>
        <begin position="808"/>
        <end position="840"/>
    </location>
</feature>
<dbReference type="SMART" id="SM00295">
    <property type="entry name" value="B41"/>
    <property type="match status" value="1"/>
</dbReference>
<dbReference type="GO" id="GO:0016459">
    <property type="term" value="C:myosin complex"/>
    <property type="evidence" value="ECO:0007669"/>
    <property type="project" value="UniProtKB-KW"/>
</dbReference>
<dbReference type="PROSITE" id="PS50096">
    <property type="entry name" value="IQ"/>
    <property type="match status" value="2"/>
</dbReference>
<dbReference type="GO" id="GO:0005524">
    <property type="term" value="F:ATP binding"/>
    <property type="evidence" value="ECO:0007669"/>
    <property type="project" value="UniProtKB-UniRule"/>
</dbReference>
<dbReference type="InterPro" id="IPR035963">
    <property type="entry name" value="FERM_2"/>
</dbReference>
<organism evidence="14 15">
    <name type="scientific">Folsomia candida</name>
    <name type="common">Springtail</name>
    <dbReference type="NCBI Taxonomy" id="158441"/>
    <lineage>
        <taxon>Eukaryota</taxon>
        <taxon>Metazoa</taxon>
        <taxon>Ecdysozoa</taxon>
        <taxon>Arthropoda</taxon>
        <taxon>Hexapoda</taxon>
        <taxon>Collembola</taxon>
        <taxon>Entomobryomorpha</taxon>
        <taxon>Isotomoidea</taxon>
        <taxon>Isotomidae</taxon>
        <taxon>Proisotominae</taxon>
        <taxon>Folsomia</taxon>
    </lineage>
</organism>
<protein>
    <submittedName>
        <fullName evidence="14">Unconventional myosin-X</fullName>
    </submittedName>
</protein>
<dbReference type="GO" id="GO:0003774">
    <property type="term" value="F:cytoskeletal motor activity"/>
    <property type="evidence" value="ECO:0007669"/>
    <property type="project" value="UniProtKB-UniRule"/>
</dbReference>
<dbReference type="InterPro" id="IPR027417">
    <property type="entry name" value="P-loop_NTPase"/>
</dbReference>
<dbReference type="PROSITE" id="PS50057">
    <property type="entry name" value="FERM_3"/>
    <property type="match status" value="2"/>
</dbReference>
<dbReference type="Gene3D" id="1.20.80.10">
    <property type="match status" value="1"/>
</dbReference>
<keyword evidence="5 8" id="KW-0518">Myosin</keyword>
<dbReference type="SMART" id="SM00242">
    <property type="entry name" value="MYSc"/>
    <property type="match status" value="1"/>
</dbReference>
<dbReference type="SUPFAM" id="SSF50729">
    <property type="entry name" value="PH domain-like"/>
    <property type="match status" value="1"/>
</dbReference>
<keyword evidence="6 8" id="KW-0505">Motor protein</keyword>
<dbReference type="GO" id="GO:0030182">
    <property type="term" value="P:neuron differentiation"/>
    <property type="evidence" value="ECO:0007669"/>
    <property type="project" value="UniProtKB-ARBA"/>
</dbReference>
<feature type="region of interest" description="Disordered" evidence="9">
    <location>
        <begin position="1076"/>
        <end position="1196"/>
    </location>
</feature>
<dbReference type="GO" id="GO:0003779">
    <property type="term" value="F:actin binding"/>
    <property type="evidence" value="ECO:0007669"/>
    <property type="project" value="UniProtKB-KW"/>
</dbReference>
<dbReference type="OrthoDB" id="6108017at2759"/>
<dbReference type="Gene3D" id="1.25.40.530">
    <property type="entry name" value="MyTH4 domain"/>
    <property type="match status" value="2"/>
</dbReference>
<evidence type="ECO:0000256" key="3">
    <source>
        <dbReference type="ARBA" id="ARBA00022741"/>
    </source>
</evidence>
<evidence type="ECO:0000256" key="6">
    <source>
        <dbReference type="ARBA" id="ARBA00023175"/>
    </source>
</evidence>
<dbReference type="InterPro" id="IPR051724">
    <property type="entry name" value="Actin_motor_Myosin"/>
</dbReference>
<dbReference type="OMA" id="FDSKWMI"/>
<comment type="similarity">
    <text evidence="1 8">Belongs to the TRAFAC class myosin-kinesin ATPase superfamily. Myosin family.</text>
</comment>
<name>A0A226F7D3_FOLCA</name>
<feature type="domain" description="Myosin motor" evidence="13">
    <location>
        <begin position="7"/>
        <end position="721"/>
    </location>
</feature>
<dbReference type="InterPro" id="IPR000857">
    <property type="entry name" value="MyTH4_dom"/>
</dbReference>
<keyword evidence="3 8" id="KW-0547">Nucleotide-binding</keyword>
<feature type="compositionally biased region" description="Polar residues" evidence="9">
    <location>
        <begin position="1128"/>
        <end position="1147"/>
    </location>
</feature>
<evidence type="ECO:0000259" key="10">
    <source>
        <dbReference type="PROSITE" id="PS50057"/>
    </source>
</evidence>
<dbReference type="InterPro" id="IPR001609">
    <property type="entry name" value="Myosin_head_motor_dom-like"/>
</dbReference>
<feature type="compositionally biased region" description="Low complexity" evidence="9">
    <location>
        <begin position="1182"/>
        <end position="1195"/>
    </location>
</feature>
<comment type="caution">
    <text evidence="14">The sequence shown here is derived from an EMBL/GenBank/DDBJ whole genome shotgun (WGS) entry which is preliminary data.</text>
</comment>
<dbReference type="InterPro" id="IPR000048">
    <property type="entry name" value="IQ_motif_EF-hand-BS"/>
</dbReference>
<dbReference type="PANTHER" id="PTHR46049">
    <property type="entry name" value="AGAP003327-PA"/>
    <property type="match status" value="1"/>
</dbReference>
<feature type="region of interest" description="Actin-binding" evidence="8">
    <location>
        <begin position="602"/>
        <end position="624"/>
    </location>
</feature>
<proteinExistence type="inferred from homology"/>
<dbReference type="GO" id="GO:0071944">
    <property type="term" value="C:cell periphery"/>
    <property type="evidence" value="ECO:0007669"/>
    <property type="project" value="UniProtKB-ARBA"/>
</dbReference>
<dbReference type="STRING" id="158441.A0A226F7D3"/>
<evidence type="ECO:0000256" key="5">
    <source>
        <dbReference type="ARBA" id="ARBA00023123"/>
    </source>
</evidence>
<sequence>MEDPDLQDSNDLTTISDINIEKVNSVLVKRYNRDVVYTYSGSILISVNPYKELLHIYDEFYMNKYHNASSGAFSLPPHIYNIAESAYVSLKRTGIDASSGDFKCNQSIVISGESGAGKTESTKFILNYLCHITSQSSYQTVSTWVEHQILEANTILEAFGNAKTQRNDNSSRFGKFMQVCFDSKWMIRGCIIQDYLLEQSRITFQTKDERNYHVFYQLTKAAELSQDLSKQYHVKSAQTYKYLNQSGCINLNGVDDSKRFDQLRLAFNVLQIPANFTDGIFKTISAILWLGNLEFAEVVDDVEERCTLSKIDMDVTTGTISSLLGLQQADLQHILLTRQINVRGNITEIPLKKQEANENRHAMSKALYSRTFAWLISHINTCTNPGQDASKFLGLLDIFGFENFACNSFEQFCINFANEKMHKFFNQYVFSIEQEIYRAEGIKYSHIEFTDNTLCLELIEKPPRCLLKLLTEQCHLPKGSDLAYLNNITTEFHNSNACFIKPEDRRNWEKEFTIEHYAGPVTYKIEGFVDKNKDVQQDLFFHFISDSENEFVRELVNYQDLLTTTLARVSNAGEKAGVNTMGRNANTNKCKPTVSEAFRIQLGTLVEVLQSTTPWYIRCIKPNMDKEPNNYATNLVMDQLKYLGMLEIIRIRREGYPVHFSFEDFVKRYKILGKYRTYPPKKEITKDILQSFKFPVTEWQVGHNKVFLRGKIYEPLEEKRLAVFNIKATKIQAIWKGFRVRKNYTGRLRATLIIQAFYRTWKLRLKFLRKRRAAIVIQSHLRGMFAREVAVALREMRKVEEAMRKQEEYNNKRKSIIQQQSENGSSIEDGSLDSSQEAKEELDKLARELSEMQSAGGLGGKTSGFENLFSFLTEAKDNDAAAAAEIHRIISSTVNHKNETPSENDLETLGSQMDLLVANLEDELESQATTTTNNRGSHNLSSLESEYEDDMTEENDHIRRDNGNSSDIPPSPPALPPPGENMICPPPPPSTIILNKFGKYQPTLPEPKVPPPPIPPGAITGANNKTGGQVNLMKPTLTAAMAKQQAVARTRQNNQVNTSQETHPGKIVDVKAQVQRKTTTVRNGNEEPIYESIQPRHDISNGVQSTPTPPTSADAQLLNKHRDRDSIESTQSTKSWKFMGSTGQTQGHAVVNLTPKPLGTAADSGMSGPPQPPAAPPPPPLQQNMNNNNIPNGPNVTTKILQKPPLPQVPKFQSRTTPPITMNGNIHPQRNIVTRKLQELTTTQAHSGGAVPSPIAANVNQNQSNCNVPDNKNDHLVDEFPMLEFALQYFNDWENKGDFLLSKRSTTSTKENIVPKAEMICYTKSSTIPNSHLHLYDPSNISISITMFRDLQKYARAEFKPETELQFIQNLISYGLERDEIRDEVYVQITRLINQNESNEQIEKLYLLLCLVIVSFQPSKVFSKYLLSFLNKNYQESRISDQVEWVRENLKRNSNVLNFCRRFPPSSVEVQAMSRLGTIVCRFFFLDGRTKAIDISPMDTAWDAMVKLSEKIGLTTVDNTWAIFECGKTHEEHIPKHHYIYDIIAKWEQATLQPQIQKEGMLSNTVGTLKKQRSTTSNANSLGSCGDNRFIFKKRLFKQSCREIPQLSPEVNLLYAQAVHSVVKLDAFPISEKVALQLSGLQLQVLLGTPTTNNTENYTAVENYLPSRILRMRPHAQWVQILAQAHKQYGSGKSELVSKIYFLSCVMQYPLYGTSLFDVVYRGYWLYGNTLLLGISSDGISMIKSDDKFIMYEYSYDQIESVQLQSSENLITINLNRSLPPDTHKCFVFETKSASEIANLITSYAPTLASSDNKTTTIRKLKQITNEDRFRLYQNLISCRKLLIENGILRKPKDNYNLQVKLKSTLRRLSKSKMNEQWQRQFVRRFEQFEYETDFPVEYFSYSKYPITSALTVLENEEDNLNAINVFQMLLQFAGVLGQIIATEEDQASHLQSVLEKCWRKESMINELFSQLIKQTTDHADPNSKVNQRNWAVLSLICSLVPPNNAYVRKYLFAHLKRCGTDTVTEEGRFARFAEKCLQSTISAITAHTGGTIATQHRRQWSPSKQEILCTINRKPLTARFFLMDGKYHVLNFTPNDTASDLLHGLMAKIGLSESVRGYSLYELGSVGNWERSLLPNERPVVLKLLKLLTIQVSLKIKIL</sequence>
<dbReference type="GO" id="GO:0009888">
    <property type="term" value="P:tissue development"/>
    <property type="evidence" value="ECO:0007669"/>
    <property type="project" value="UniProtKB-ARBA"/>
</dbReference>
<dbReference type="Gene3D" id="1.20.120.720">
    <property type="entry name" value="Myosin VI head, motor domain, U50 subdomain"/>
    <property type="match status" value="1"/>
</dbReference>
<dbReference type="GO" id="GO:0005096">
    <property type="term" value="F:GTPase activator activity"/>
    <property type="evidence" value="ECO:0007669"/>
    <property type="project" value="UniProtKB-KW"/>
</dbReference>
<dbReference type="Pfam" id="PF00784">
    <property type="entry name" value="MyTH4"/>
    <property type="match status" value="2"/>
</dbReference>
<dbReference type="InterPro" id="IPR014352">
    <property type="entry name" value="FERM/acyl-CoA-bd_prot_sf"/>
</dbReference>
<dbReference type="FunFam" id="1.10.10.820:FF:000001">
    <property type="entry name" value="Myosin heavy chain"/>
    <property type="match status" value="1"/>
</dbReference>
<dbReference type="Gene3D" id="1.10.10.820">
    <property type="match status" value="1"/>
</dbReference>
<dbReference type="InterPro" id="IPR038185">
    <property type="entry name" value="MyTH4_dom_sf"/>
</dbReference>
<evidence type="ECO:0000313" key="15">
    <source>
        <dbReference type="Proteomes" id="UP000198287"/>
    </source>
</evidence>
<evidence type="ECO:0000259" key="13">
    <source>
        <dbReference type="PROSITE" id="PS51456"/>
    </source>
</evidence>
<feature type="compositionally biased region" description="Pro residues" evidence="9">
    <location>
        <begin position="969"/>
        <end position="981"/>
    </location>
</feature>
<dbReference type="Proteomes" id="UP000198287">
    <property type="component" value="Unassembled WGS sequence"/>
</dbReference>
<reference evidence="14 15" key="1">
    <citation type="submission" date="2015-12" db="EMBL/GenBank/DDBJ databases">
        <title>The genome of Folsomia candida.</title>
        <authorList>
            <person name="Faddeeva A."/>
            <person name="Derks M.F."/>
            <person name="Anvar Y."/>
            <person name="Smit S."/>
            <person name="Van Straalen N."/>
            <person name="Roelofs D."/>
        </authorList>
    </citation>
    <scope>NUCLEOTIDE SEQUENCE [LARGE SCALE GENOMIC DNA]</scope>
    <source>
        <strain evidence="14 15">VU population</strain>
        <tissue evidence="14">Whole body</tissue>
    </source>
</reference>
<feature type="binding site" evidence="8">
    <location>
        <begin position="112"/>
        <end position="119"/>
    </location>
    <ligand>
        <name>ATP</name>
        <dbReference type="ChEBI" id="CHEBI:30616"/>
    </ligand>
</feature>